<sequence length="111" mass="12886">MKTNLTEKEALLIAQEYKDKYEFYGQLTGEVRFYEKFSKNVKGFTAWLVIGKIETLSPEDDNEYEIVVSDETALVEYVIDINGFERYPHIEDGGLSEEEIKELFGDDNDLD</sequence>
<dbReference type="RefSeq" id="WP_006675790.1">
    <property type="nucleotide sequence ID" value="NZ_AHKH01000011.1"/>
</dbReference>
<gene>
    <name evidence="1" type="ORF">PDENDC454_06405</name>
</gene>
<evidence type="ECO:0000313" key="1">
    <source>
        <dbReference type="EMBL" id="EHQ63141.1"/>
    </source>
</evidence>
<dbReference type="EMBL" id="AHKH01000011">
    <property type="protein sequence ID" value="EHQ63141.1"/>
    <property type="molecule type" value="Genomic_DNA"/>
</dbReference>
<reference evidence="1 2" key="1">
    <citation type="journal article" date="2012" name="J. Bacteriol.">
        <title>Genome Sequence of the Pattern-Forming Social Bacterium Paenibacillus dendritiformis C454 Chiral Morphotype.</title>
        <authorList>
            <person name="Sirota-Madi A."/>
            <person name="Olender T."/>
            <person name="Helman Y."/>
            <person name="Brainis I."/>
            <person name="Finkelshtein A."/>
            <person name="Roth D."/>
            <person name="Hagai E."/>
            <person name="Leshkowitz D."/>
            <person name="Brodsky L."/>
            <person name="Galatenko V."/>
            <person name="Nikolaev V."/>
            <person name="Gutnick D.L."/>
            <person name="Lancet D."/>
            <person name="Ben-Jacob E."/>
        </authorList>
    </citation>
    <scope>NUCLEOTIDE SEQUENCE [LARGE SCALE GENOMIC DNA]</scope>
    <source>
        <strain evidence="1 2">C454</strain>
    </source>
</reference>
<accession>H3SCN8</accession>
<dbReference type="OrthoDB" id="2660171at2"/>
<proteinExistence type="predicted"/>
<dbReference type="STRING" id="1131935.PDENDC454_06405"/>
<evidence type="ECO:0000313" key="2">
    <source>
        <dbReference type="Proteomes" id="UP000003900"/>
    </source>
</evidence>
<dbReference type="Proteomes" id="UP000003900">
    <property type="component" value="Unassembled WGS sequence"/>
</dbReference>
<name>H3SCN8_9BACL</name>
<protein>
    <submittedName>
        <fullName evidence="1">Uncharacterized protein</fullName>
    </submittedName>
</protein>
<dbReference type="AlphaFoldDB" id="H3SCN8"/>
<comment type="caution">
    <text evidence="1">The sequence shown here is derived from an EMBL/GenBank/DDBJ whole genome shotgun (WGS) entry which is preliminary data.</text>
</comment>
<organism evidence="1 2">
    <name type="scientific">Paenibacillus dendritiformis C454</name>
    <dbReference type="NCBI Taxonomy" id="1131935"/>
    <lineage>
        <taxon>Bacteria</taxon>
        <taxon>Bacillati</taxon>
        <taxon>Bacillota</taxon>
        <taxon>Bacilli</taxon>
        <taxon>Bacillales</taxon>
        <taxon>Paenibacillaceae</taxon>
        <taxon>Paenibacillus</taxon>
    </lineage>
</organism>
<keyword evidence="2" id="KW-1185">Reference proteome</keyword>